<reference evidence="1 2" key="1">
    <citation type="journal article" date="2022" name="Genome Biol. Evol.">
        <title>The Spruce Budworm Genome: Reconstructing the Evolutionary History of Antifreeze Proteins.</title>
        <authorList>
            <person name="Beliveau C."/>
            <person name="Gagne P."/>
            <person name="Picq S."/>
            <person name="Vernygora O."/>
            <person name="Keeling C.I."/>
            <person name="Pinkney K."/>
            <person name="Doucet D."/>
            <person name="Wen F."/>
            <person name="Johnston J.S."/>
            <person name="Maaroufi H."/>
            <person name="Boyle B."/>
            <person name="Laroche J."/>
            <person name="Dewar K."/>
            <person name="Juretic N."/>
            <person name="Blackburn G."/>
            <person name="Nisole A."/>
            <person name="Brunet B."/>
            <person name="Brandao M."/>
            <person name="Lumley L."/>
            <person name="Duan J."/>
            <person name="Quan G."/>
            <person name="Lucarotti C.J."/>
            <person name="Roe A.D."/>
            <person name="Sperling F.A.H."/>
            <person name="Levesque R.C."/>
            <person name="Cusson M."/>
        </authorList>
    </citation>
    <scope>NUCLEOTIDE SEQUENCE [LARGE SCALE GENOMIC DNA]</scope>
    <source>
        <strain evidence="1">Glfc:IPQL:Cfum</strain>
    </source>
</reference>
<sequence length="1342" mass="151857">MSSLPIVSITRRETFSSCHRLHSPFLSDEENARLYGKCNNPNGHGHNYVEVSRGAKLRERKFGPPSDVTAKYSKPPLPARVVYKDRRKPSPSPCRNNGLDQLRERARSNSPFQSSRMSSPLSRRDSSSTYSRRCRPVCSMRISELAVPTKRQCIDTWRNKAGILPGQMVNRLKQQVMDQTPIVKISDAVNCFSQSSSVTSKKRLQNISSIISGEICDILRDKTKLQIDVTIHERMVRETADKVTIWIANILEETSEKLLEEDLKVKKFHERASFVTDGDLITVIGTIMRQEAELEEQEGPALDILDDLVDNVVTVCRGADSDLEDIFDAASSLQKSEDGDNDVSTTDYVSVSSGNNDDTDSKAKSPVQEALKEYLDESDKKPIDDEESLKNHLMKQLNEIIDTNVIDTLKSHDILEKNSKEFDKHTDSQSNMQANRPGSVLLSVPDYKNGQMDIKLLVDEQEYDRDQISLEKERSPSDEALNQSDKADSGSEKEAKFDESLASENNNNDAVETKAQSDKIDEDKEDTIFLLADDQVRDNIDEQKLNMNEEQKSNLNEDQKSVKSAELPEDRDKKVQFSYDNFGAVTEVKQSIHSNEKISATASGEVDEPWPEDLSFETLIKPGESVSKSVTSLGRILESDERNWLSPEETSSGKDQGFTSNPHPESIEQLNNFGINYDDFLGDNDNDGDSRNDKQSTAIVKVLDEFSRNDLNDVAPKQPQYNLKDTIEVVSDETDGQYGPTPVIKTVNQEETMSQTRDGTLGVSKLNPKKKVEQQELTAQIKGVHPSTAPSWIRRGRGQGDLGACPRPQGYTGTDGMRERELEIRKRCKDLDKILTNLEKWKSWLEYITKYITSLKEKAELNKPTLLHTNKAVKSDREKPARSTEKDAIWTKLNHRAKGGLKLSKNNETIKFKVQNALKDGSTLSEPPHLMRQPCAQNLPHAGALARRFCSPSVDKTIDELGIIATMHFSIPDLQQFQDDSGVSYTGYNIYIDGFFHCTTRYKQLLCLHEQLQAQNPYFKLPQFPPKKFFLTSSQLEERRVLLEKYIQLVGQNPLLSSSELLITFLFSAQQETHSVRMHEVDIEISLMNGYRIPLSVSSTDSSGTILDIACNYINLPKELSKYFSLYLFNWSCAKDGQPSLKKLEEFESPYISQKYVRPEDKIVLRKWVSLDLLYLQTIEELDLGWVTAEPHIKDILKSYEEKKQKREVDQSISNGHRSQLEDSNKNYELSFEYLISKDNLKWITLRTEHATFISVCLQSIVDELMRQKGGAGPGVRARRAALTYLRRDGSSHVNGDSYNSGSSREIFSVQKLTEKFASVAFKSGKDCVENNAFEAIGDEEL</sequence>
<evidence type="ECO:0000313" key="2">
    <source>
        <dbReference type="Proteomes" id="UP001064048"/>
    </source>
</evidence>
<proteinExistence type="predicted"/>
<organism evidence="1 2">
    <name type="scientific">Choristoneura fumiferana</name>
    <name type="common">Spruce budworm moth</name>
    <name type="synonym">Archips fumiferana</name>
    <dbReference type="NCBI Taxonomy" id="7141"/>
    <lineage>
        <taxon>Eukaryota</taxon>
        <taxon>Metazoa</taxon>
        <taxon>Ecdysozoa</taxon>
        <taxon>Arthropoda</taxon>
        <taxon>Hexapoda</taxon>
        <taxon>Insecta</taxon>
        <taxon>Pterygota</taxon>
        <taxon>Neoptera</taxon>
        <taxon>Endopterygota</taxon>
        <taxon>Lepidoptera</taxon>
        <taxon>Glossata</taxon>
        <taxon>Ditrysia</taxon>
        <taxon>Tortricoidea</taxon>
        <taxon>Tortricidae</taxon>
        <taxon>Tortricinae</taxon>
        <taxon>Choristoneura</taxon>
    </lineage>
</organism>
<evidence type="ECO:0000313" key="1">
    <source>
        <dbReference type="EMBL" id="KAI8438762.1"/>
    </source>
</evidence>
<dbReference type="Proteomes" id="UP001064048">
    <property type="component" value="Chromosome 18"/>
</dbReference>
<comment type="caution">
    <text evidence="1">The sequence shown here is derived from an EMBL/GenBank/DDBJ whole genome shotgun (WGS) entry which is preliminary data.</text>
</comment>
<keyword evidence="2" id="KW-1185">Reference proteome</keyword>
<accession>A0ACC0KR60</accession>
<gene>
    <name evidence="1" type="ORF">MSG28_011160</name>
</gene>
<dbReference type="EMBL" id="CM046118">
    <property type="protein sequence ID" value="KAI8438762.1"/>
    <property type="molecule type" value="Genomic_DNA"/>
</dbReference>
<protein>
    <submittedName>
        <fullName evidence="1">Uncharacterized protein</fullName>
    </submittedName>
</protein>
<name>A0ACC0KR60_CHOFU</name>